<sequence length="97" mass="11471">MKELTTIVAVILLIVSTCADGRHIRPMHSSDIELTAHDVKRLEELLEFYHDREEFKVKLLEDPDKPWYVPYRSARSREPCDDGFRRDILGVCREVWD</sequence>
<reference evidence="2" key="1">
    <citation type="submission" date="2020-11" db="EMBL/GenBank/DDBJ databases">
        <authorList>
            <person name="Whiteford S."/>
        </authorList>
    </citation>
    <scope>NUCLEOTIDE SEQUENCE</scope>
</reference>
<gene>
    <name evidence="2" type="ORF">PLXY2_LOCUS5583</name>
</gene>
<feature type="chain" id="PRO_5035823707" evidence="1">
    <location>
        <begin position="22"/>
        <end position="97"/>
    </location>
</feature>
<organism evidence="2 3">
    <name type="scientific">Plutella xylostella</name>
    <name type="common">Diamondback moth</name>
    <name type="synonym">Plutella maculipennis</name>
    <dbReference type="NCBI Taxonomy" id="51655"/>
    <lineage>
        <taxon>Eukaryota</taxon>
        <taxon>Metazoa</taxon>
        <taxon>Ecdysozoa</taxon>
        <taxon>Arthropoda</taxon>
        <taxon>Hexapoda</taxon>
        <taxon>Insecta</taxon>
        <taxon>Pterygota</taxon>
        <taxon>Neoptera</taxon>
        <taxon>Endopterygota</taxon>
        <taxon>Lepidoptera</taxon>
        <taxon>Glossata</taxon>
        <taxon>Ditrysia</taxon>
        <taxon>Yponomeutoidea</taxon>
        <taxon>Plutellidae</taxon>
        <taxon>Plutella</taxon>
    </lineage>
</organism>
<dbReference type="AlphaFoldDB" id="A0A8S4EI83"/>
<dbReference type="Proteomes" id="UP000653454">
    <property type="component" value="Unassembled WGS sequence"/>
</dbReference>
<evidence type="ECO:0000313" key="2">
    <source>
        <dbReference type="EMBL" id="CAG9114563.1"/>
    </source>
</evidence>
<keyword evidence="1" id="KW-0732">Signal</keyword>
<evidence type="ECO:0000256" key="1">
    <source>
        <dbReference type="SAM" id="SignalP"/>
    </source>
</evidence>
<feature type="signal peptide" evidence="1">
    <location>
        <begin position="1"/>
        <end position="21"/>
    </location>
</feature>
<name>A0A8S4EI83_PLUXY</name>
<keyword evidence="3" id="KW-1185">Reference proteome</keyword>
<accession>A0A8S4EI83</accession>
<proteinExistence type="predicted"/>
<protein>
    <submittedName>
        <fullName evidence="2">(diamondback moth) hypothetical protein</fullName>
    </submittedName>
</protein>
<comment type="caution">
    <text evidence="2">The sequence shown here is derived from an EMBL/GenBank/DDBJ whole genome shotgun (WGS) entry which is preliminary data.</text>
</comment>
<dbReference type="EMBL" id="CAJHNJ030000016">
    <property type="protein sequence ID" value="CAG9114563.1"/>
    <property type="molecule type" value="Genomic_DNA"/>
</dbReference>
<evidence type="ECO:0000313" key="3">
    <source>
        <dbReference type="Proteomes" id="UP000653454"/>
    </source>
</evidence>